<dbReference type="Proteomes" id="UP000284178">
    <property type="component" value="Unassembled WGS sequence"/>
</dbReference>
<evidence type="ECO:0000313" key="1">
    <source>
        <dbReference type="EMBL" id="RGR74812.1"/>
    </source>
</evidence>
<sequence length="92" mass="10230">MYKKEGLLTEIHGRLKTQLIQIENGLKKVDEPDSGTARLAVDAKEFKLSGPLETLTLSRRYLGDFRIFQAIPETSPGIPGLYLLSRGTKKGN</sequence>
<comment type="caution">
    <text evidence="1">The sequence shown here is derived from an EMBL/GenBank/DDBJ whole genome shotgun (WGS) entry which is preliminary data.</text>
</comment>
<organism evidence="1 2">
    <name type="scientific">Holdemania filiformis</name>
    <dbReference type="NCBI Taxonomy" id="61171"/>
    <lineage>
        <taxon>Bacteria</taxon>
        <taxon>Bacillati</taxon>
        <taxon>Bacillota</taxon>
        <taxon>Erysipelotrichia</taxon>
        <taxon>Erysipelotrichales</taxon>
        <taxon>Erysipelotrichaceae</taxon>
        <taxon>Holdemania</taxon>
    </lineage>
</organism>
<keyword evidence="2" id="KW-1185">Reference proteome</keyword>
<accession>A0A412G2U8</accession>
<evidence type="ECO:0000313" key="2">
    <source>
        <dbReference type="Proteomes" id="UP000284178"/>
    </source>
</evidence>
<dbReference type="RefSeq" id="WP_117894622.1">
    <property type="nucleotide sequence ID" value="NZ_CABJCV010000007.1"/>
</dbReference>
<proteinExistence type="predicted"/>
<name>A0A412G2U8_9FIRM</name>
<dbReference type="GeneID" id="83015131"/>
<gene>
    <name evidence="1" type="ORF">DWY25_06900</name>
</gene>
<dbReference type="AlphaFoldDB" id="A0A412G2U8"/>
<dbReference type="EMBL" id="QRUP01000007">
    <property type="protein sequence ID" value="RGR74812.1"/>
    <property type="molecule type" value="Genomic_DNA"/>
</dbReference>
<protein>
    <submittedName>
        <fullName evidence="1">Uncharacterized protein</fullName>
    </submittedName>
</protein>
<reference evidence="1 2" key="1">
    <citation type="submission" date="2018-08" db="EMBL/GenBank/DDBJ databases">
        <title>A genome reference for cultivated species of the human gut microbiota.</title>
        <authorList>
            <person name="Zou Y."/>
            <person name="Xue W."/>
            <person name="Luo G."/>
        </authorList>
    </citation>
    <scope>NUCLEOTIDE SEQUENCE [LARGE SCALE GENOMIC DNA]</scope>
    <source>
        <strain evidence="1 2">AF24-29</strain>
    </source>
</reference>